<gene>
    <name evidence="11" type="ORF">EDD31_0929</name>
</gene>
<comment type="subcellular location">
    <subcellularLocation>
        <location evidence="1">Cell inner membrane</location>
        <topology evidence="1">Multi-pass membrane protein</topology>
    </subcellularLocation>
    <subcellularLocation>
        <location evidence="8">Cell membrane</location>
        <topology evidence="8">Multi-pass membrane protein</topology>
    </subcellularLocation>
</comment>
<feature type="compositionally biased region" description="Basic and acidic residues" evidence="9">
    <location>
        <begin position="14"/>
        <end position="30"/>
    </location>
</feature>
<evidence type="ECO:0000256" key="8">
    <source>
        <dbReference type="RuleBase" id="RU363032"/>
    </source>
</evidence>
<reference evidence="11 12" key="1">
    <citation type="submission" date="2018-11" db="EMBL/GenBank/DDBJ databases">
        <title>Sequencing the genomes of 1000 actinobacteria strains.</title>
        <authorList>
            <person name="Klenk H.-P."/>
        </authorList>
    </citation>
    <scope>NUCLEOTIDE SEQUENCE [LARGE SCALE GENOMIC DNA]</scope>
    <source>
        <strain evidence="11 12">DSM 11294</strain>
    </source>
</reference>
<organism evidence="11 12">
    <name type="scientific">Bogoriella caseilytica</name>
    <dbReference type="NCBI Taxonomy" id="56055"/>
    <lineage>
        <taxon>Bacteria</taxon>
        <taxon>Bacillati</taxon>
        <taxon>Actinomycetota</taxon>
        <taxon>Actinomycetes</taxon>
        <taxon>Micrococcales</taxon>
        <taxon>Bogoriellaceae</taxon>
        <taxon>Bogoriella</taxon>
    </lineage>
</organism>
<dbReference type="Pfam" id="PF00528">
    <property type="entry name" value="BPD_transp_1"/>
    <property type="match status" value="1"/>
</dbReference>
<feature type="transmembrane region" description="Helical" evidence="8">
    <location>
        <begin position="181"/>
        <end position="201"/>
    </location>
</feature>
<name>A0A3N2BBX5_9MICO</name>
<evidence type="ECO:0000313" key="12">
    <source>
        <dbReference type="Proteomes" id="UP000280668"/>
    </source>
</evidence>
<feature type="transmembrane region" description="Helical" evidence="8">
    <location>
        <begin position="47"/>
        <end position="68"/>
    </location>
</feature>
<evidence type="ECO:0000256" key="4">
    <source>
        <dbReference type="ARBA" id="ARBA00022519"/>
    </source>
</evidence>
<dbReference type="PANTHER" id="PTHR43386:SF2">
    <property type="entry name" value="OLIGOPEPTIDE TRANSPORT SYSTEM PERMEASE PROTEIN OPPC"/>
    <property type="match status" value="1"/>
</dbReference>
<evidence type="ECO:0000256" key="6">
    <source>
        <dbReference type="ARBA" id="ARBA00022989"/>
    </source>
</evidence>
<dbReference type="GO" id="GO:0005886">
    <property type="term" value="C:plasma membrane"/>
    <property type="evidence" value="ECO:0007669"/>
    <property type="project" value="UniProtKB-SubCell"/>
</dbReference>
<evidence type="ECO:0000256" key="3">
    <source>
        <dbReference type="ARBA" id="ARBA00022475"/>
    </source>
</evidence>
<keyword evidence="12" id="KW-1185">Reference proteome</keyword>
<dbReference type="SUPFAM" id="SSF161098">
    <property type="entry name" value="MetI-like"/>
    <property type="match status" value="1"/>
</dbReference>
<keyword evidence="5 8" id="KW-0812">Transmembrane</keyword>
<keyword evidence="2 8" id="KW-0813">Transport</keyword>
<keyword evidence="7 8" id="KW-0472">Membrane</keyword>
<comment type="caution">
    <text evidence="11">The sequence shown here is derived from an EMBL/GenBank/DDBJ whole genome shotgun (WGS) entry which is preliminary data.</text>
</comment>
<evidence type="ECO:0000313" key="11">
    <source>
        <dbReference type="EMBL" id="ROR72574.1"/>
    </source>
</evidence>
<feature type="transmembrane region" description="Helical" evidence="8">
    <location>
        <begin position="207"/>
        <end position="225"/>
    </location>
</feature>
<dbReference type="CDD" id="cd06261">
    <property type="entry name" value="TM_PBP2"/>
    <property type="match status" value="1"/>
</dbReference>
<evidence type="ECO:0000256" key="7">
    <source>
        <dbReference type="ARBA" id="ARBA00023136"/>
    </source>
</evidence>
<dbReference type="EMBL" id="RKHK01000001">
    <property type="protein sequence ID" value="ROR72574.1"/>
    <property type="molecule type" value="Genomic_DNA"/>
</dbReference>
<protein>
    <submittedName>
        <fullName evidence="11">Peptide/nickel transport system permease protein</fullName>
    </submittedName>
</protein>
<accession>A0A3N2BBX5</accession>
<dbReference type="PROSITE" id="PS50928">
    <property type="entry name" value="ABC_TM1"/>
    <property type="match status" value="1"/>
</dbReference>
<dbReference type="InterPro" id="IPR035906">
    <property type="entry name" value="MetI-like_sf"/>
</dbReference>
<dbReference type="InterPro" id="IPR000515">
    <property type="entry name" value="MetI-like"/>
</dbReference>
<dbReference type="AlphaFoldDB" id="A0A3N2BBX5"/>
<dbReference type="PANTHER" id="PTHR43386">
    <property type="entry name" value="OLIGOPEPTIDE TRANSPORT SYSTEM PERMEASE PROTEIN APPC"/>
    <property type="match status" value="1"/>
</dbReference>
<feature type="transmembrane region" description="Helical" evidence="8">
    <location>
        <begin position="313"/>
        <end position="332"/>
    </location>
</feature>
<feature type="region of interest" description="Disordered" evidence="9">
    <location>
        <begin position="1"/>
        <end position="32"/>
    </location>
</feature>
<evidence type="ECO:0000256" key="5">
    <source>
        <dbReference type="ARBA" id="ARBA00022692"/>
    </source>
</evidence>
<evidence type="ECO:0000256" key="2">
    <source>
        <dbReference type="ARBA" id="ARBA00022448"/>
    </source>
</evidence>
<keyword evidence="6 8" id="KW-1133">Transmembrane helix</keyword>
<dbReference type="OrthoDB" id="6637947at2"/>
<dbReference type="InterPro" id="IPR050366">
    <property type="entry name" value="BP-dependent_transpt_permease"/>
</dbReference>
<evidence type="ECO:0000256" key="9">
    <source>
        <dbReference type="SAM" id="MobiDB-lite"/>
    </source>
</evidence>
<keyword evidence="3" id="KW-1003">Cell membrane</keyword>
<dbReference type="RefSeq" id="WP_123303120.1">
    <property type="nucleotide sequence ID" value="NZ_RKHK01000001.1"/>
</dbReference>
<dbReference type="Proteomes" id="UP000280668">
    <property type="component" value="Unassembled WGS sequence"/>
</dbReference>
<evidence type="ECO:0000256" key="1">
    <source>
        <dbReference type="ARBA" id="ARBA00004429"/>
    </source>
</evidence>
<comment type="similarity">
    <text evidence="8">Belongs to the binding-protein-dependent transport system permease family.</text>
</comment>
<feature type="transmembrane region" description="Helical" evidence="8">
    <location>
        <begin position="260"/>
        <end position="278"/>
    </location>
</feature>
<feature type="domain" description="ABC transmembrane type-1" evidence="10">
    <location>
        <begin position="142"/>
        <end position="332"/>
    </location>
</feature>
<proteinExistence type="inferred from homology"/>
<dbReference type="Gene3D" id="1.10.3720.10">
    <property type="entry name" value="MetI-like"/>
    <property type="match status" value="1"/>
</dbReference>
<feature type="transmembrane region" description="Helical" evidence="8">
    <location>
        <begin position="146"/>
        <end position="169"/>
    </location>
</feature>
<keyword evidence="4" id="KW-0997">Cell inner membrane</keyword>
<sequence length="373" mass="40068">MTENINTAPEPADDESRGAGDGALEARETQGKSQGKIVRERFVRHRLAVGSLVVLIGIAVLAFSSVGFRLGTENFGVNVPGWWEWAPWERPSPDVHGYRVLNENGAPSLSMPWSEDGFQIGPHPFGQDDIGTDMFALAMKGVQTSMIIMVVLAVLATAIGVTVGAIAGYFRGWADQLLMRLTDLIITIPTIALAVVLGSIFGAANPVPLAVAIGLISWTSLGRLVRAEFLALREREFVDAARVAGASDTRIIFKHMLPNAMGVMIVTVTLLMSSAILLETSLSYLGFGITSPNVSLGLLISQYESAFAVRPWLFWWPGLFIVAIALCINFIGDGLRDAFDPRQRRIPSARKLAAAERKVARTAVPGAGSAGKV</sequence>
<dbReference type="GO" id="GO:0055085">
    <property type="term" value="P:transmembrane transport"/>
    <property type="evidence" value="ECO:0007669"/>
    <property type="project" value="InterPro"/>
</dbReference>
<evidence type="ECO:0000259" key="10">
    <source>
        <dbReference type="PROSITE" id="PS50928"/>
    </source>
</evidence>